<protein>
    <submittedName>
        <fullName evidence="10">Related to TRI7 - trichothecene biosynthesis gene cluster</fullName>
    </submittedName>
</protein>
<accession>A0AAE8MWP7</accession>
<keyword evidence="11" id="KW-1185">Reference proteome</keyword>
<feature type="transmembrane region" description="Helical" evidence="8">
    <location>
        <begin position="32"/>
        <end position="49"/>
    </location>
</feature>
<proteinExistence type="inferred from homology"/>
<feature type="domain" description="Wax synthase" evidence="9">
    <location>
        <begin position="259"/>
        <end position="345"/>
    </location>
</feature>
<feature type="transmembrane region" description="Helical" evidence="8">
    <location>
        <begin position="6"/>
        <end position="25"/>
    </location>
</feature>
<comment type="similarity">
    <text evidence="3">Belongs to the wax synthase family.</text>
</comment>
<evidence type="ECO:0000313" key="10">
    <source>
        <dbReference type="EMBL" id="SPO01745.1"/>
    </source>
</evidence>
<dbReference type="GO" id="GO:0006629">
    <property type="term" value="P:lipid metabolic process"/>
    <property type="evidence" value="ECO:0007669"/>
    <property type="project" value="InterPro"/>
</dbReference>
<evidence type="ECO:0000256" key="7">
    <source>
        <dbReference type="ARBA" id="ARBA00023136"/>
    </source>
</evidence>
<keyword evidence="6 8" id="KW-1133">Transmembrane helix</keyword>
<evidence type="ECO:0000256" key="6">
    <source>
        <dbReference type="ARBA" id="ARBA00022989"/>
    </source>
</evidence>
<evidence type="ECO:0000313" key="11">
    <source>
        <dbReference type="Proteomes" id="UP001187682"/>
    </source>
</evidence>
<keyword evidence="4" id="KW-0808">Transferase</keyword>
<dbReference type="GO" id="GO:0016020">
    <property type="term" value="C:membrane"/>
    <property type="evidence" value="ECO:0007669"/>
    <property type="project" value="UniProtKB-SubCell"/>
</dbReference>
<dbReference type="Pfam" id="PF13813">
    <property type="entry name" value="MBOAT_2"/>
    <property type="match status" value="1"/>
</dbReference>
<dbReference type="InterPro" id="IPR032805">
    <property type="entry name" value="Wax_synthase_dom"/>
</dbReference>
<comment type="caution">
    <text evidence="10">The sequence shown here is derived from an EMBL/GenBank/DDBJ whole genome shotgun (WGS) entry which is preliminary data.</text>
</comment>
<gene>
    <name evidence="10" type="ORF">DNG_04418</name>
</gene>
<dbReference type="EMBL" id="ONZQ02000005">
    <property type="protein sequence ID" value="SPO01745.1"/>
    <property type="molecule type" value="Genomic_DNA"/>
</dbReference>
<keyword evidence="7 8" id="KW-0472">Membrane</keyword>
<comment type="subcellular location">
    <subcellularLocation>
        <location evidence="1">Membrane</location>
        <topology evidence="1">Multi-pass membrane protein</topology>
    </subcellularLocation>
</comment>
<evidence type="ECO:0000256" key="8">
    <source>
        <dbReference type="SAM" id="Phobius"/>
    </source>
</evidence>
<reference evidence="10" key="1">
    <citation type="submission" date="2018-03" db="EMBL/GenBank/DDBJ databases">
        <authorList>
            <person name="Guldener U."/>
        </authorList>
    </citation>
    <scope>NUCLEOTIDE SEQUENCE</scope>
</reference>
<evidence type="ECO:0000259" key="9">
    <source>
        <dbReference type="Pfam" id="PF13813"/>
    </source>
</evidence>
<evidence type="ECO:0000256" key="2">
    <source>
        <dbReference type="ARBA" id="ARBA00005179"/>
    </source>
</evidence>
<feature type="transmembrane region" description="Helical" evidence="8">
    <location>
        <begin position="61"/>
        <end position="78"/>
    </location>
</feature>
<dbReference type="PANTHER" id="PTHR31595">
    <property type="entry name" value="LONG-CHAIN-ALCOHOL O-FATTY-ACYLTRANSFERASE 3-RELATED"/>
    <property type="match status" value="1"/>
</dbReference>
<dbReference type="Proteomes" id="UP001187682">
    <property type="component" value="Unassembled WGS sequence"/>
</dbReference>
<sequence length="422" mass="47086">MAPTLLFHPLVISTFHQFLFIFIAGFTSARSILRPLGFIVYLLTTWFSLSMFDDYVQAPGWVARTVASAFPQISLTFFERMIVRKITFEVHGNNVASGEAPKGTTTNGNAKGAGSAAKLGPGKISGFRSRYAFGQQVASSMRGLGTPWEIKHIHHFDSRDPTFLPSRGMFIVRNLLKVVACYFGHRFCITTQLNLDHSLMLPEHVPFLRRIGELSATEVGLRYIATVTTVLSIYCFIQGGYSLGAAASVMLNSKAIKDWRPIFGDLSDAYCLRNFWATFWHQGLQNNLRGTAAWATSNIFRLKSYSLASRYMKILIAFFLSGLIHVPSDMGSAVSASESGAIQFFSTQLIGLMIEDLLGPLFKPLWRTRAGRIIARPLGYFWVITFLAWSGPVRWFPVIRMQNAETELIGLGAFKPLMKAFS</sequence>
<comment type="pathway">
    <text evidence="2">Secondary metabolite biosynthesis.</text>
</comment>
<evidence type="ECO:0000256" key="1">
    <source>
        <dbReference type="ARBA" id="ARBA00004141"/>
    </source>
</evidence>
<name>A0AAE8MWP7_9PEZI</name>
<dbReference type="AlphaFoldDB" id="A0AAE8MWP7"/>
<evidence type="ECO:0000256" key="5">
    <source>
        <dbReference type="ARBA" id="ARBA00022692"/>
    </source>
</evidence>
<dbReference type="InterPro" id="IPR044851">
    <property type="entry name" value="Wax_synthase"/>
</dbReference>
<keyword evidence="5 8" id="KW-0812">Transmembrane</keyword>
<dbReference type="PANTHER" id="PTHR31595:SF57">
    <property type="entry name" value="OS04G0481900 PROTEIN"/>
    <property type="match status" value="1"/>
</dbReference>
<organism evidence="10 11">
    <name type="scientific">Cephalotrichum gorgonifer</name>
    <dbReference type="NCBI Taxonomy" id="2041049"/>
    <lineage>
        <taxon>Eukaryota</taxon>
        <taxon>Fungi</taxon>
        <taxon>Dikarya</taxon>
        <taxon>Ascomycota</taxon>
        <taxon>Pezizomycotina</taxon>
        <taxon>Sordariomycetes</taxon>
        <taxon>Hypocreomycetidae</taxon>
        <taxon>Microascales</taxon>
        <taxon>Microascaceae</taxon>
        <taxon>Cephalotrichum</taxon>
    </lineage>
</organism>
<evidence type="ECO:0000256" key="3">
    <source>
        <dbReference type="ARBA" id="ARBA00007282"/>
    </source>
</evidence>
<evidence type="ECO:0000256" key="4">
    <source>
        <dbReference type="ARBA" id="ARBA00022679"/>
    </source>
</evidence>
<dbReference type="GO" id="GO:0008374">
    <property type="term" value="F:O-acyltransferase activity"/>
    <property type="evidence" value="ECO:0007669"/>
    <property type="project" value="InterPro"/>
</dbReference>